<dbReference type="KEGG" id="vas:GT360_09040"/>
<dbReference type="InterPro" id="IPR011335">
    <property type="entry name" value="Restrct_endonuc-II-like"/>
</dbReference>
<dbReference type="RefSeq" id="WP_164648544.1">
    <property type="nucleotide sequence ID" value="NZ_CP047475.1"/>
</dbReference>
<dbReference type="PANTHER" id="PTHR38784:SF1">
    <property type="entry name" value="SUCROSE PHOSPHORYLASE"/>
    <property type="match status" value="1"/>
</dbReference>
<dbReference type="AlphaFoldDB" id="A0A7Z2T3F6"/>
<dbReference type="InterPro" id="IPR038590">
    <property type="entry name" value="YaeQ_sf"/>
</dbReference>
<sequence length="179" mass="20499">MALKPTIYKFRISLSDMNRDLYTSSNITVAQHPSENERRLCARILAYCHGYTEDLEFTKGLSTTDEPDLWEKELHGDIRRWVELGEPDLDRVKKASRVASRVSIYGYNTSVDQWWQQNQTKITGFCDGIYKIDSEALDQFGETLTRTMDISVMLTGNDIYVDTGSDSITISIETLHAED</sequence>
<evidence type="ECO:0000313" key="2">
    <source>
        <dbReference type="Proteomes" id="UP000464262"/>
    </source>
</evidence>
<evidence type="ECO:0000313" key="1">
    <source>
        <dbReference type="EMBL" id="QIA63651.1"/>
    </source>
</evidence>
<dbReference type="SMART" id="SM01322">
    <property type="entry name" value="YaeQ"/>
    <property type="match status" value="1"/>
</dbReference>
<name>A0A7Z2T3F6_9VIBR</name>
<dbReference type="InterPro" id="IPR009822">
    <property type="entry name" value="YaeQ"/>
</dbReference>
<dbReference type="Gene3D" id="3.10.640.10">
    <property type="entry name" value="Restriction endonuclease-like alpha-beta roll domain"/>
    <property type="match status" value="1"/>
</dbReference>
<accession>A0A7Z2T3F6</accession>
<proteinExistence type="predicted"/>
<keyword evidence="2" id="KW-1185">Reference proteome</keyword>
<dbReference type="Pfam" id="PF07152">
    <property type="entry name" value="YaeQ"/>
    <property type="match status" value="1"/>
</dbReference>
<dbReference type="PANTHER" id="PTHR38784">
    <property type="entry name" value="SUCROSE PHOSPHORYLASE"/>
    <property type="match status" value="1"/>
</dbReference>
<dbReference type="SUPFAM" id="SSF52980">
    <property type="entry name" value="Restriction endonuclease-like"/>
    <property type="match status" value="1"/>
</dbReference>
<reference evidence="1 2" key="1">
    <citation type="submission" date="2020-01" db="EMBL/GenBank/DDBJ databases">
        <title>Whole genome and functional gene identification of agarase of Vibrio HN897.</title>
        <authorList>
            <person name="Liu Y."/>
            <person name="Zhao Z."/>
        </authorList>
    </citation>
    <scope>NUCLEOTIDE SEQUENCE [LARGE SCALE GENOMIC DNA]</scope>
    <source>
        <strain evidence="1 2">HN897</strain>
    </source>
</reference>
<dbReference type="Proteomes" id="UP000464262">
    <property type="component" value="Chromosome 1"/>
</dbReference>
<organism evidence="1 2">
    <name type="scientific">Vibrio astriarenae</name>
    <dbReference type="NCBI Taxonomy" id="1481923"/>
    <lineage>
        <taxon>Bacteria</taxon>
        <taxon>Pseudomonadati</taxon>
        <taxon>Pseudomonadota</taxon>
        <taxon>Gammaproteobacteria</taxon>
        <taxon>Vibrionales</taxon>
        <taxon>Vibrionaceae</taxon>
        <taxon>Vibrio</taxon>
    </lineage>
</organism>
<dbReference type="EMBL" id="CP047475">
    <property type="protein sequence ID" value="QIA63651.1"/>
    <property type="molecule type" value="Genomic_DNA"/>
</dbReference>
<protein>
    <submittedName>
        <fullName evidence="1">Cellulose synthase</fullName>
    </submittedName>
</protein>
<gene>
    <name evidence="1" type="ORF">GT360_09040</name>
</gene>
<dbReference type="PIRSF" id="PIRSF011484">
    <property type="entry name" value="YaeQ"/>
    <property type="match status" value="1"/>
</dbReference>